<keyword evidence="4" id="KW-1185">Reference proteome</keyword>
<evidence type="ECO:0000313" key="4">
    <source>
        <dbReference type="Proteomes" id="UP001221411"/>
    </source>
</evidence>
<evidence type="ECO:0000313" key="3">
    <source>
        <dbReference type="EMBL" id="MDC0743304.1"/>
    </source>
</evidence>
<accession>A0ABT5EPB9</accession>
<dbReference type="Proteomes" id="UP001221411">
    <property type="component" value="Unassembled WGS sequence"/>
</dbReference>
<feature type="domain" description="WGR" evidence="2">
    <location>
        <begin position="78"/>
        <end position="165"/>
    </location>
</feature>
<name>A0ABT5EPB9_9BACT</name>
<protein>
    <submittedName>
        <fullName evidence="3">WGR domain-containing protein</fullName>
    </submittedName>
</protein>
<dbReference type="InterPro" id="IPR002372">
    <property type="entry name" value="PQQ_rpt_dom"/>
</dbReference>
<dbReference type="InterPro" id="IPR036930">
    <property type="entry name" value="WGR_dom_sf"/>
</dbReference>
<dbReference type="InterPro" id="IPR011047">
    <property type="entry name" value="Quinoprotein_ADH-like_sf"/>
</dbReference>
<dbReference type="InterPro" id="IPR015943">
    <property type="entry name" value="WD40/YVTN_repeat-like_dom_sf"/>
</dbReference>
<dbReference type="SUPFAM" id="SSF142921">
    <property type="entry name" value="WGR domain-like"/>
    <property type="match status" value="1"/>
</dbReference>
<dbReference type="Pfam" id="PF05406">
    <property type="entry name" value="WGR"/>
    <property type="match status" value="1"/>
</dbReference>
<dbReference type="InterPro" id="IPR049809">
    <property type="entry name" value="YehF/YfeS-like_WGR"/>
</dbReference>
<gene>
    <name evidence="3" type="ORF">POL67_18275</name>
</gene>
<proteinExistence type="predicted"/>
<evidence type="ECO:0000256" key="1">
    <source>
        <dbReference type="SAM" id="MobiDB-lite"/>
    </source>
</evidence>
<reference evidence="3 4" key="1">
    <citation type="submission" date="2022-11" db="EMBL/GenBank/DDBJ databases">
        <title>Minimal conservation of predation-associated metabolite biosynthetic gene clusters underscores biosynthetic potential of Myxococcota including descriptions for ten novel species: Archangium lansinium sp. nov., Myxococcus landrumus sp. nov., Nannocystis bai.</title>
        <authorList>
            <person name="Ahearne A."/>
            <person name="Stevens C."/>
            <person name="Dowd S."/>
        </authorList>
    </citation>
    <scope>NUCLEOTIDE SEQUENCE [LARGE SCALE GENOMIC DNA]</scope>
    <source>
        <strain evidence="3 4">RJM3</strain>
    </source>
</reference>
<dbReference type="InterPro" id="IPR050458">
    <property type="entry name" value="LolB"/>
</dbReference>
<dbReference type="PANTHER" id="PTHR30634:SF13">
    <property type="entry name" value="PROTEIN YEHF"/>
    <property type="match status" value="1"/>
</dbReference>
<evidence type="ECO:0000259" key="2">
    <source>
        <dbReference type="PROSITE" id="PS51977"/>
    </source>
</evidence>
<dbReference type="PANTHER" id="PTHR30634">
    <property type="entry name" value="OUTER MEMBRANE LOLAB LIPOPROTEIN INSERTION APPARATUS"/>
    <property type="match status" value="1"/>
</dbReference>
<comment type="caution">
    <text evidence="3">The sequence shown here is derived from an EMBL/GenBank/DDBJ whole genome shotgun (WGS) entry which is preliminary data.</text>
</comment>
<dbReference type="EMBL" id="JAQNDO010000001">
    <property type="protein sequence ID" value="MDC0743304.1"/>
    <property type="molecule type" value="Genomic_DNA"/>
</dbReference>
<dbReference type="Pfam" id="PF13360">
    <property type="entry name" value="PQQ_2"/>
    <property type="match status" value="1"/>
</dbReference>
<dbReference type="CDD" id="cd07996">
    <property type="entry name" value="WGR_MMR_like"/>
    <property type="match status" value="1"/>
</dbReference>
<dbReference type="SMART" id="SM00773">
    <property type="entry name" value="WGR"/>
    <property type="match status" value="1"/>
</dbReference>
<dbReference type="PROSITE" id="PS51977">
    <property type="entry name" value="WGR"/>
    <property type="match status" value="1"/>
</dbReference>
<organism evidence="3 4">
    <name type="scientific">Polyangium mundeleinium</name>
    <dbReference type="NCBI Taxonomy" id="2995306"/>
    <lineage>
        <taxon>Bacteria</taxon>
        <taxon>Pseudomonadati</taxon>
        <taxon>Myxococcota</taxon>
        <taxon>Polyangia</taxon>
        <taxon>Polyangiales</taxon>
        <taxon>Polyangiaceae</taxon>
        <taxon>Polyangium</taxon>
    </lineage>
</organism>
<dbReference type="InterPro" id="IPR008893">
    <property type="entry name" value="WGR_domain"/>
</dbReference>
<sequence length="556" mass="59508">MATKRTPSTTKKSARKASPSAASTRTTSAPRTSAARAPAPAAKRSRTAASSGRTTAAAAAPAAAAPAAAAPAPAPAAAAPAAADPNRTYLELSEDGGGSHKFYEVLIKGTKVSIRYGRIGDSGQKQEQTFRTAAEATAFAQKKINEKKKKGYGAAVMGVRQKRAVTRRTIMSKPSTAKRAPVLWKFSSGAAALGIYIDTKLFWVGNQSGAVFAVTADGTIEQQYKLPDGVKCIIADDDWRYAGCDDGNVYDLGGHVPRLAYEVEENVDIFWIDIYRGKLCVSDADGNIAIFDHENETNWRKKSKGSSGWMVRADENGVYHGHSAGVTKYAWKDGKSVWEAKTGGSVLFGWQEASDVYAGTTDDKVYVFTKGGKPGVVCDCDDTVYSCAASPGGKYIFGGDSSSTIYCFDATGKRLWKLATGCGSAYSMQYRDERLYIVTTDGSLACIDASEEAIQKAQAGEVPTPRDIKAPAKVEEIPSTQLETTRDTSKGVIVECVKQGGKLRVRIVSPGFKSSYNCQFPRNIRVEGAKYVVDEVREVAGGGFYRVLGEIRRLAP</sequence>
<dbReference type="RefSeq" id="WP_271918712.1">
    <property type="nucleotide sequence ID" value="NZ_JAQNDO010000001.1"/>
</dbReference>
<dbReference type="SUPFAM" id="SSF50998">
    <property type="entry name" value="Quinoprotein alcohol dehydrogenase-like"/>
    <property type="match status" value="1"/>
</dbReference>
<dbReference type="Gene3D" id="2.20.140.10">
    <property type="entry name" value="WGR domain"/>
    <property type="match status" value="1"/>
</dbReference>
<feature type="region of interest" description="Disordered" evidence="1">
    <location>
        <begin position="1"/>
        <end position="63"/>
    </location>
</feature>
<dbReference type="Gene3D" id="2.130.10.10">
    <property type="entry name" value="YVTN repeat-like/Quinoprotein amine dehydrogenase"/>
    <property type="match status" value="2"/>
</dbReference>